<sequence>MSPRSRGRRGDRRRPSDTRRARRREDGRAGRPTGPHTPGPGADAAFGQVGGPGAGAAGGPGEGPSGHPAAEFADEVLAATPQLTALTSPLQAEGFVSSVIGTWWQLPSQAFGPTLVAEARRAGDAGAVALLHGLAALAEPRVAALARAALDGLDGLTSGDGQDTPAWAGSLGSAKVERCLAVTEDLGDNTQYILVCAYPDEEPHALVVLVDHNLGGIAKDLWATDRAADLEAQAQSTVAADPDLTLTEIDPADAKIRLGEAFAATDEAVEPPLGESFRDLRAVLLSRLRTLPDGGSVPEPPPWPDARRAALVEDFAASPEAAELSPADAAGARAFAKELVDFGCEYDGGQPLRVSPVKLEGFLLGWLPRTGLLDRRYVDAVPSVLQAWVRYAGRRNGLSTTSVDGVLAAVRAFVPRFAETYDDPSAWGPARTAVESLLADLDPDQDNADEVFERRMFALDRVPAPGFDVTDDDAVANLVADDLRAGSGDSEDAEYSEDAESLEDAEPTAREVAARTAVVRHLWFDDPSEVWATARRLLDAGYARADVLAALAFALAEAAAEGDAKSVDAVRLRAALDALPGSWKPSRPESPQP</sequence>
<dbReference type="AlphaFoldDB" id="A0A1H1UAS7"/>
<accession>A0A1H1UAS7</accession>
<dbReference type="Proteomes" id="UP000198983">
    <property type="component" value="Chromosome I"/>
</dbReference>
<gene>
    <name evidence="2" type="ORF">SAMN04489717_3553</name>
</gene>
<dbReference type="EMBL" id="LT629732">
    <property type="protein sequence ID" value="SDS69557.1"/>
    <property type="molecule type" value="Genomic_DNA"/>
</dbReference>
<protein>
    <submittedName>
        <fullName evidence="2">Uncharacterized protein</fullName>
    </submittedName>
</protein>
<evidence type="ECO:0000313" key="3">
    <source>
        <dbReference type="Proteomes" id="UP000198983"/>
    </source>
</evidence>
<feature type="compositionally biased region" description="Acidic residues" evidence="1">
    <location>
        <begin position="489"/>
        <end position="506"/>
    </location>
</feature>
<name>A0A1H1UAS7_9ACTN</name>
<evidence type="ECO:0000256" key="1">
    <source>
        <dbReference type="SAM" id="MobiDB-lite"/>
    </source>
</evidence>
<feature type="compositionally biased region" description="Basic residues" evidence="1">
    <location>
        <begin position="1"/>
        <end position="12"/>
    </location>
</feature>
<dbReference type="RefSeq" id="WP_157728618.1">
    <property type="nucleotide sequence ID" value="NZ_LT629732.1"/>
</dbReference>
<dbReference type="STRING" id="117157.SAMN04489717_3553"/>
<organism evidence="2 3">
    <name type="scientific">Actinopolymorpha singaporensis</name>
    <dbReference type="NCBI Taxonomy" id="117157"/>
    <lineage>
        <taxon>Bacteria</taxon>
        <taxon>Bacillati</taxon>
        <taxon>Actinomycetota</taxon>
        <taxon>Actinomycetes</taxon>
        <taxon>Propionibacteriales</taxon>
        <taxon>Actinopolymorphaceae</taxon>
        <taxon>Actinopolymorpha</taxon>
    </lineage>
</organism>
<feature type="compositionally biased region" description="Basic and acidic residues" evidence="1">
    <location>
        <begin position="13"/>
        <end position="29"/>
    </location>
</feature>
<feature type="region of interest" description="Disordered" evidence="1">
    <location>
        <begin position="1"/>
        <end position="69"/>
    </location>
</feature>
<feature type="compositionally biased region" description="Low complexity" evidence="1">
    <location>
        <begin position="30"/>
        <end position="47"/>
    </location>
</feature>
<proteinExistence type="predicted"/>
<keyword evidence="3" id="KW-1185">Reference proteome</keyword>
<reference evidence="2 3" key="1">
    <citation type="submission" date="2016-10" db="EMBL/GenBank/DDBJ databases">
        <authorList>
            <person name="de Groot N.N."/>
        </authorList>
    </citation>
    <scope>NUCLEOTIDE SEQUENCE [LARGE SCALE GENOMIC DNA]</scope>
    <source>
        <strain evidence="2 3">DSM 22024</strain>
    </source>
</reference>
<dbReference type="OrthoDB" id="5170563at2"/>
<evidence type="ECO:0000313" key="2">
    <source>
        <dbReference type="EMBL" id="SDS69557.1"/>
    </source>
</evidence>
<feature type="compositionally biased region" description="Gly residues" evidence="1">
    <location>
        <begin position="48"/>
        <end position="64"/>
    </location>
</feature>
<feature type="region of interest" description="Disordered" evidence="1">
    <location>
        <begin position="485"/>
        <end position="507"/>
    </location>
</feature>